<organism evidence="3 4">
    <name type="scientific">Athelia psychrophila</name>
    <dbReference type="NCBI Taxonomy" id="1759441"/>
    <lineage>
        <taxon>Eukaryota</taxon>
        <taxon>Fungi</taxon>
        <taxon>Dikarya</taxon>
        <taxon>Basidiomycota</taxon>
        <taxon>Agaricomycotina</taxon>
        <taxon>Agaricomycetes</taxon>
        <taxon>Agaricomycetidae</taxon>
        <taxon>Atheliales</taxon>
        <taxon>Atheliaceae</taxon>
        <taxon>Athelia</taxon>
    </lineage>
</organism>
<dbReference type="AlphaFoldDB" id="A0A166B7J6"/>
<keyword evidence="1" id="KW-0472">Membrane</keyword>
<dbReference type="EMBL" id="KV417648">
    <property type="protein sequence ID" value="KZP12354.1"/>
    <property type="molecule type" value="Genomic_DNA"/>
</dbReference>
<evidence type="ECO:0000313" key="3">
    <source>
        <dbReference type="EMBL" id="KZP12354.1"/>
    </source>
</evidence>
<dbReference type="Pfam" id="PF20153">
    <property type="entry name" value="DUF6535"/>
    <property type="match status" value="1"/>
</dbReference>
<feature type="transmembrane region" description="Helical" evidence="1">
    <location>
        <begin position="93"/>
        <end position="112"/>
    </location>
</feature>
<feature type="transmembrane region" description="Helical" evidence="1">
    <location>
        <begin position="25"/>
        <end position="42"/>
    </location>
</feature>
<evidence type="ECO:0000313" key="4">
    <source>
        <dbReference type="Proteomes" id="UP000076532"/>
    </source>
</evidence>
<dbReference type="OrthoDB" id="3221808at2759"/>
<keyword evidence="1" id="KW-1133">Transmembrane helix</keyword>
<proteinExistence type="predicted"/>
<evidence type="ECO:0000259" key="2">
    <source>
        <dbReference type="Pfam" id="PF20153"/>
    </source>
</evidence>
<protein>
    <recommendedName>
        <fullName evidence="2">DUF6535 domain-containing protein</fullName>
    </recommendedName>
</protein>
<reference evidence="3 4" key="1">
    <citation type="journal article" date="2016" name="Mol. Biol. Evol.">
        <title>Comparative Genomics of Early-Diverging Mushroom-Forming Fungi Provides Insights into the Origins of Lignocellulose Decay Capabilities.</title>
        <authorList>
            <person name="Nagy L.G."/>
            <person name="Riley R."/>
            <person name="Tritt A."/>
            <person name="Adam C."/>
            <person name="Daum C."/>
            <person name="Floudas D."/>
            <person name="Sun H."/>
            <person name="Yadav J.S."/>
            <person name="Pangilinan J."/>
            <person name="Larsson K.H."/>
            <person name="Matsuura K."/>
            <person name="Barry K."/>
            <person name="Labutti K."/>
            <person name="Kuo R."/>
            <person name="Ohm R.A."/>
            <person name="Bhattacharya S.S."/>
            <person name="Shirouzu T."/>
            <person name="Yoshinaga Y."/>
            <person name="Martin F.M."/>
            <person name="Grigoriev I.V."/>
            <person name="Hibbett D.S."/>
        </authorList>
    </citation>
    <scope>NUCLEOTIDE SEQUENCE [LARGE SCALE GENOMIC DNA]</scope>
    <source>
        <strain evidence="3 4">CBS 109695</strain>
    </source>
</reference>
<sequence>WSVYMSEAAQHNKALIESWSKDMDGILIFAGLFSASVTAFIIESYSGLMPDPNASTVALLQQISQQLGGNSAQNQIVASAPFSPTSSSLRVNALWTLSLCLALTCALVATLVQQWCIF</sequence>
<keyword evidence="1" id="KW-0812">Transmembrane</keyword>
<feature type="domain" description="DUF6535" evidence="2">
    <location>
        <begin position="1"/>
        <end position="116"/>
    </location>
</feature>
<keyword evidence="4" id="KW-1185">Reference proteome</keyword>
<dbReference type="Proteomes" id="UP000076532">
    <property type="component" value="Unassembled WGS sequence"/>
</dbReference>
<accession>A0A166B7J6</accession>
<dbReference type="InterPro" id="IPR045338">
    <property type="entry name" value="DUF6535"/>
</dbReference>
<feature type="non-terminal residue" evidence="3">
    <location>
        <position position="1"/>
    </location>
</feature>
<gene>
    <name evidence="3" type="ORF">FIBSPDRAFT_754951</name>
</gene>
<evidence type="ECO:0000256" key="1">
    <source>
        <dbReference type="SAM" id="Phobius"/>
    </source>
</evidence>
<name>A0A166B7J6_9AGAM</name>